<evidence type="ECO:0000256" key="6">
    <source>
        <dbReference type="ARBA" id="ARBA00023315"/>
    </source>
</evidence>
<evidence type="ECO:0000313" key="7">
    <source>
        <dbReference type="EMBL" id="UZP73726.1"/>
    </source>
</evidence>
<sequence>MSKSHNSAKFLIKDRLAAGVLRASLRLSSVLPLETARGCGRLLARLLYAMNSKTVRIIRRNIELAYQDRSPSEREALVKAAISEQGALISELGHVWRRSSDYVMSKVSVVGQAHFDEALADKRGVLVLAPHVGNWEVLPHHLVTQGDLLGLFEPPKLPSVGREVLANRQRPGGEYVPTTPKGLVKLIRHFKQGGLTGILPDQVPSHESAGLNVPFMGVDCFTASLCANLLSKSGARALIAGVFRVSGGWEVVYNPVSESIYDKDLKTALQAMNKDIEKLISGRDQQYQWSYKRFRTLPRSLADHYAGVKHRGGKK</sequence>
<keyword evidence="3" id="KW-0997">Cell inner membrane</keyword>
<proteinExistence type="predicted"/>
<dbReference type="CDD" id="cd07984">
    <property type="entry name" value="LPLAT_LABLAT-like"/>
    <property type="match status" value="1"/>
</dbReference>
<dbReference type="RefSeq" id="WP_279242522.1">
    <property type="nucleotide sequence ID" value="NZ_CP036501.1"/>
</dbReference>
<dbReference type="Pfam" id="PF03279">
    <property type="entry name" value="Lip_A_acyltrans"/>
    <property type="match status" value="1"/>
</dbReference>
<dbReference type="PANTHER" id="PTHR30606:SF10">
    <property type="entry name" value="PHOSPHATIDYLINOSITOL MANNOSIDE ACYLTRANSFERASE"/>
    <property type="match status" value="1"/>
</dbReference>
<accession>A0ABY6Q648</accession>
<evidence type="ECO:0000313" key="8">
    <source>
        <dbReference type="Proteomes" id="UP001317963"/>
    </source>
</evidence>
<keyword evidence="6" id="KW-0012">Acyltransferase</keyword>
<protein>
    <submittedName>
        <fullName evidence="7">Bacitracin ABC transporter permease</fullName>
    </submittedName>
</protein>
<dbReference type="PIRSF" id="PIRSF026649">
    <property type="entry name" value="MsbB"/>
    <property type="match status" value="1"/>
</dbReference>
<keyword evidence="8" id="KW-1185">Reference proteome</keyword>
<dbReference type="PANTHER" id="PTHR30606">
    <property type="entry name" value="LIPID A BIOSYNTHESIS LAUROYL ACYLTRANSFERASE"/>
    <property type="match status" value="1"/>
</dbReference>
<dbReference type="Proteomes" id="UP001317963">
    <property type="component" value="Chromosome"/>
</dbReference>
<gene>
    <name evidence="7" type="ORF">E0F26_02775</name>
</gene>
<keyword evidence="2" id="KW-1003">Cell membrane</keyword>
<keyword evidence="5" id="KW-0472">Membrane</keyword>
<evidence type="ECO:0000256" key="1">
    <source>
        <dbReference type="ARBA" id="ARBA00004533"/>
    </source>
</evidence>
<evidence type="ECO:0000256" key="3">
    <source>
        <dbReference type="ARBA" id="ARBA00022519"/>
    </source>
</evidence>
<evidence type="ECO:0000256" key="4">
    <source>
        <dbReference type="ARBA" id="ARBA00022679"/>
    </source>
</evidence>
<reference evidence="7 8" key="1">
    <citation type="submission" date="2019-02" db="EMBL/GenBank/DDBJ databases">
        <title>Halieaceae_genomes.</title>
        <authorList>
            <person name="Li S.-H."/>
        </authorList>
    </citation>
    <scope>NUCLEOTIDE SEQUENCE [LARGE SCALE GENOMIC DNA]</scope>
    <source>
        <strain evidence="7 8">JH123</strain>
    </source>
</reference>
<keyword evidence="4" id="KW-0808">Transferase</keyword>
<dbReference type="InterPro" id="IPR004960">
    <property type="entry name" value="LipA_acyltrans"/>
</dbReference>
<dbReference type="EMBL" id="CP036501">
    <property type="protein sequence ID" value="UZP73726.1"/>
    <property type="molecule type" value="Genomic_DNA"/>
</dbReference>
<organism evidence="7 8">
    <name type="scientific">Candidatus Paraluminiphilus aquimaris</name>
    <dbReference type="NCBI Taxonomy" id="2518994"/>
    <lineage>
        <taxon>Bacteria</taxon>
        <taxon>Pseudomonadati</taxon>
        <taxon>Pseudomonadota</taxon>
        <taxon>Gammaproteobacteria</taxon>
        <taxon>Cellvibrionales</taxon>
        <taxon>Halieaceae</taxon>
        <taxon>Candidatus Paraluminiphilus</taxon>
    </lineage>
</organism>
<comment type="subcellular location">
    <subcellularLocation>
        <location evidence="1">Cell inner membrane</location>
    </subcellularLocation>
</comment>
<evidence type="ECO:0000256" key="2">
    <source>
        <dbReference type="ARBA" id="ARBA00022475"/>
    </source>
</evidence>
<evidence type="ECO:0000256" key="5">
    <source>
        <dbReference type="ARBA" id="ARBA00023136"/>
    </source>
</evidence>
<name>A0ABY6Q648_9GAMM</name>